<dbReference type="Proteomes" id="UP000002543">
    <property type="component" value="Segment"/>
</dbReference>
<dbReference type="RefSeq" id="YP_654845.1">
    <property type="nucleotide sequence ID" value="NC_008194.1"/>
</dbReference>
<organism evidence="2 3">
    <name type="scientific">Mycobacterium phage 244</name>
    <dbReference type="NCBI Taxonomy" id="2902792"/>
    <lineage>
        <taxon>Viruses</taxon>
        <taxon>Duplodnaviria</taxon>
        <taxon>Heunggongvirae</taxon>
        <taxon>Uroviricota</taxon>
        <taxon>Caudoviricetes</taxon>
        <taxon>Kostyavirus</taxon>
        <taxon>Kostyavirus kv244</taxon>
    </lineage>
</organism>
<dbReference type="EMBL" id="DQ398041">
    <property type="protein sequence ID" value="ABD58065.1"/>
    <property type="molecule type" value="Genomic_DNA"/>
</dbReference>
<protein>
    <recommendedName>
        <fullName evidence="4">Transmembrane protein</fullName>
    </recommendedName>
</protein>
<keyword evidence="1" id="KW-0472">Membrane</keyword>
<evidence type="ECO:0000256" key="1">
    <source>
        <dbReference type="SAM" id="Phobius"/>
    </source>
</evidence>
<keyword evidence="1" id="KW-1133">Transmembrane helix</keyword>
<reference evidence="2 3" key="1">
    <citation type="journal article" date="2006" name="PLoS Genet.">
        <title>Exploring the mycobacteriophage metaproteome: phage genomics as an educational platform.</title>
        <authorList>
            <person name="Hatfull G.F."/>
            <person name="Pedulla M.L."/>
            <person name="Jacobs-Sera D."/>
            <person name="Cichon P.M."/>
            <person name="Foley A."/>
            <person name="Ford M.E."/>
            <person name="Gonda R.M."/>
            <person name="Houtz J.M."/>
            <person name="Hryckowian A.J."/>
            <person name="Kelchner V.A."/>
            <person name="Namburi S."/>
            <person name="Pajcini K.V."/>
            <person name="Popovich M.G."/>
            <person name="Schleicher D.T."/>
            <person name="Simanek B.Z."/>
            <person name="Smith A.L."/>
            <person name="Zdanowicz G.M."/>
            <person name="Kumar V."/>
            <person name="Peebles C.L."/>
            <person name="Jacobs W.R.Jr."/>
            <person name="Lawrence J.G."/>
            <person name="Hendrix R.W."/>
        </authorList>
    </citation>
    <scope>NUCLEOTIDE SEQUENCE [LARGE SCALE GENOMIC DNA]</scope>
</reference>
<evidence type="ECO:0000313" key="2">
    <source>
        <dbReference type="EMBL" id="ABD58065.1"/>
    </source>
</evidence>
<accession>Q1A0Y1</accession>
<keyword evidence="3" id="KW-1185">Reference proteome</keyword>
<feature type="transmembrane region" description="Helical" evidence="1">
    <location>
        <begin position="37"/>
        <end position="57"/>
    </location>
</feature>
<keyword evidence="1" id="KW-0812">Transmembrane</keyword>
<proteinExistence type="predicted"/>
<evidence type="ECO:0008006" key="4">
    <source>
        <dbReference type="Google" id="ProtNLM"/>
    </source>
</evidence>
<dbReference type="KEGG" id="vg:4156118"/>
<name>Q1A0Y1_9CAUD</name>
<sequence>MVPLLIAPAVFGAVALAIFTGSDWEYGDYGYVKRQRILIFLSLLAASACFAGFLLTAPA</sequence>
<evidence type="ECO:0000313" key="3">
    <source>
        <dbReference type="Proteomes" id="UP000002543"/>
    </source>
</evidence>
<gene>
    <name evidence="2" type="primary">90</name>
    <name evidence="2" type="ORF">PBI_244_90</name>
</gene>